<evidence type="ECO:0000313" key="8">
    <source>
        <dbReference type="EMBL" id="HIX72667.1"/>
    </source>
</evidence>
<feature type="binding site" evidence="6">
    <location>
        <position position="12"/>
    </location>
    <ligand>
        <name>diphosphate</name>
        <dbReference type="ChEBI" id="CHEBI:33019"/>
    </ligand>
</feature>
<reference evidence="8" key="2">
    <citation type="submission" date="2021-04" db="EMBL/GenBank/DDBJ databases">
        <authorList>
            <person name="Gilroy R."/>
        </authorList>
    </citation>
    <scope>NUCLEOTIDE SEQUENCE</scope>
    <source>
        <strain evidence="8">ChiSxjej3B15-1167</strain>
    </source>
</reference>
<gene>
    <name evidence="6" type="primary">pfp</name>
    <name evidence="8" type="ORF">H9849_06555</name>
</gene>
<dbReference type="Gene3D" id="3.40.50.460">
    <property type="entry name" value="Phosphofructokinase domain"/>
    <property type="match status" value="1"/>
</dbReference>
<dbReference type="InterPro" id="IPR035966">
    <property type="entry name" value="PKF_sf"/>
</dbReference>
<dbReference type="AlphaFoldDB" id="A0A9D1X536"/>
<feature type="binding site" evidence="6">
    <location>
        <begin position="189"/>
        <end position="191"/>
    </location>
    <ligand>
        <name>substrate</name>
    </ligand>
</feature>
<comment type="function">
    <text evidence="6">Catalyzes the phosphorylation of D-fructose 6-phosphate, the first committing step of glycolysis. Uses inorganic phosphate (PPi) as phosphoryl donor instead of ATP like common ATP-dependent phosphofructokinases (ATP-PFKs), which renders the reaction reversible, and can thus function both in glycolysis and gluconeogenesis. Consistently, PPi-PFK can replace the enzymes of both the forward (ATP-PFK) and reverse (fructose-bisphosphatase (FBPase)) reactions.</text>
</comment>
<evidence type="ECO:0000256" key="3">
    <source>
        <dbReference type="ARBA" id="ARBA00022723"/>
    </source>
</evidence>
<dbReference type="PRINTS" id="PR00476">
    <property type="entry name" value="PHFRCTKINASE"/>
</dbReference>
<dbReference type="GO" id="GO:0047334">
    <property type="term" value="F:diphosphate-fructose-6-phosphate 1-phosphotransferase activity"/>
    <property type="evidence" value="ECO:0007669"/>
    <property type="project" value="UniProtKB-EC"/>
</dbReference>
<dbReference type="InterPro" id="IPR022953">
    <property type="entry name" value="ATP_PFK"/>
</dbReference>
<dbReference type="Gene3D" id="3.40.50.450">
    <property type="match status" value="1"/>
</dbReference>
<comment type="similarity">
    <text evidence="6">Belongs to the phosphofructokinase type A (PFKA) family. PPi-dependent PFK group II subfamily. Clade 'B2' sub-subfamily.</text>
</comment>
<evidence type="ECO:0000256" key="6">
    <source>
        <dbReference type="HAMAP-Rule" id="MF_01978"/>
    </source>
</evidence>
<organism evidence="8 9">
    <name type="scientific">Candidatus Anaerobutyricum stercoripullorum</name>
    <dbReference type="NCBI Taxonomy" id="2838456"/>
    <lineage>
        <taxon>Bacteria</taxon>
        <taxon>Bacillati</taxon>
        <taxon>Bacillota</taxon>
        <taxon>Clostridia</taxon>
        <taxon>Lachnospirales</taxon>
        <taxon>Lachnospiraceae</taxon>
        <taxon>Anaerobutyricum</taxon>
    </lineage>
</organism>
<proteinExistence type="inferred from homology"/>
<feature type="binding site" evidence="6">
    <location>
        <position position="113"/>
    </location>
    <ligand>
        <name>Mg(2+)</name>
        <dbReference type="ChEBI" id="CHEBI:18420"/>
        <note>catalytic</note>
    </ligand>
</feature>
<keyword evidence="6" id="KW-0324">Glycolysis</keyword>
<comment type="caution">
    <text evidence="6">Lacks conserved residue(s) required for the propagation of feature annotation.</text>
</comment>
<feature type="domain" description="Phosphofructokinase" evidence="7">
    <location>
        <begin position="5"/>
        <end position="308"/>
    </location>
</feature>
<name>A0A9D1X536_9FIRM</name>
<reference evidence="8" key="1">
    <citation type="journal article" date="2021" name="PeerJ">
        <title>Extensive microbial diversity within the chicken gut microbiome revealed by metagenomics and culture.</title>
        <authorList>
            <person name="Gilroy R."/>
            <person name="Ravi A."/>
            <person name="Getino M."/>
            <person name="Pursley I."/>
            <person name="Horton D.L."/>
            <person name="Alikhan N.F."/>
            <person name="Baker D."/>
            <person name="Gharbi K."/>
            <person name="Hall N."/>
            <person name="Watson M."/>
            <person name="Adriaenssens E.M."/>
            <person name="Foster-Nyarko E."/>
            <person name="Jarju S."/>
            <person name="Secka A."/>
            <person name="Antonio M."/>
            <person name="Oren A."/>
            <person name="Chaudhuri R.R."/>
            <person name="La Ragione R."/>
            <person name="Hildebrand F."/>
            <person name="Pallen M.J."/>
        </authorList>
    </citation>
    <scope>NUCLEOTIDE SEQUENCE</scope>
    <source>
        <strain evidence="8">ChiSxjej3B15-1167</strain>
    </source>
</reference>
<dbReference type="GO" id="GO:0005737">
    <property type="term" value="C:cytoplasm"/>
    <property type="evidence" value="ECO:0007669"/>
    <property type="project" value="UniProtKB-SubCell"/>
</dbReference>
<keyword evidence="5 6" id="KW-0460">Magnesium</keyword>
<evidence type="ECO:0000313" key="9">
    <source>
        <dbReference type="Proteomes" id="UP000886805"/>
    </source>
</evidence>
<dbReference type="InterPro" id="IPR050929">
    <property type="entry name" value="PFKA"/>
</dbReference>
<comment type="catalytic activity">
    <reaction evidence="6">
        <text>beta-D-fructose 6-phosphate + diphosphate = beta-D-fructose 1,6-bisphosphate + phosphate + H(+)</text>
        <dbReference type="Rhea" id="RHEA:13613"/>
        <dbReference type="ChEBI" id="CHEBI:15378"/>
        <dbReference type="ChEBI" id="CHEBI:32966"/>
        <dbReference type="ChEBI" id="CHEBI:33019"/>
        <dbReference type="ChEBI" id="CHEBI:43474"/>
        <dbReference type="ChEBI" id="CHEBI:57634"/>
        <dbReference type="EC" id="2.7.1.90"/>
    </reaction>
</comment>
<comment type="cofactor">
    <cofactor evidence="1 6">
        <name>Mg(2+)</name>
        <dbReference type="ChEBI" id="CHEBI:18420"/>
    </cofactor>
</comment>
<feature type="site" description="Important for catalytic activity and substrate specificity; stabilizes the transition state when the phosphoryl donor is PPi; prevents ATP from binding by mimicking the alpha-phosphate group of ATP" evidence="6">
    <location>
        <position position="114"/>
    </location>
</feature>
<dbReference type="HAMAP" id="MF_01978">
    <property type="entry name" value="Phosphofructokinase_II_B2"/>
    <property type="match status" value="1"/>
</dbReference>
<comment type="subunit">
    <text evidence="6">Homodimer.</text>
</comment>
<keyword evidence="6" id="KW-0963">Cytoplasm</keyword>
<feature type="binding site" evidence="6">
    <location>
        <begin position="141"/>
        <end position="143"/>
    </location>
    <ligand>
        <name>substrate</name>
    </ligand>
</feature>
<dbReference type="InterPro" id="IPR011404">
    <property type="entry name" value="PPi-PFK"/>
</dbReference>
<dbReference type="EC" id="2.7.1.90" evidence="6"/>
<accession>A0A9D1X536</accession>
<dbReference type="InterPro" id="IPR000023">
    <property type="entry name" value="Phosphofructokinase_dom"/>
</dbReference>
<keyword evidence="4 6" id="KW-0418">Kinase</keyword>
<evidence type="ECO:0000256" key="4">
    <source>
        <dbReference type="ARBA" id="ARBA00022777"/>
    </source>
</evidence>
<feature type="active site" description="Proton acceptor" evidence="6">
    <location>
        <position position="143"/>
    </location>
</feature>
<comment type="pathway">
    <text evidence="6">Carbohydrate degradation; glycolysis; D-glyceraldehyde 3-phosphate and glycerone phosphate from D-glucose: step 3/4.</text>
</comment>
<sequence length="413" mass="45530">MRGNVLVGQSGGPTAVINSSLAGVIQAAKKYGAGKIYGMHYGIEGFLKEDLIDLGEYITCHADLSLLKRTPAAFLGSCRYKLPPIEGNEDVYDKMFEIMEKYNIEYFLYIGGNDSMDTIKMLSDYAAKKDKPQKFMGVPKTIDNDLPLTDHTPGYGSAAKYIATSMKEIIRDNASFGASKPTVCIVEIMGRHAGWLTAAAALSKDSDCEGPDLIYLPEVPFDIDQFMTRVKHLAETKRSVVIAISEGVRLADGRFVCELGSMNDYVDAFGHKQLSGCASYLANRVTEATGLKSRPIEFSTLQRCATHMASRIDVDEAAAVGFVACQAAMEGNTGMMVTIQVTSREPYLVTYNKYDIHEIANVERKVPRDWIINDGTYVSEKYLEYARPLILGNILPYYAGGLPKHLTLHSMKK</sequence>
<dbReference type="GO" id="GO:0006002">
    <property type="term" value="P:fructose 6-phosphate metabolic process"/>
    <property type="evidence" value="ECO:0007669"/>
    <property type="project" value="InterPro"/>
</dbReference>
<keyword evidence="3 6" id="KW-0479">Metal-binding</keyword>
<dbReference type="SUPFAM" id="SSF53784">
    <property type="entry name" value="Phosphofructokinase"/>
    <property type="match status" value="1"/>
</dbReference>
<evidence type="ECO:0000256" key="1">
    <source>
        <dbReference type="ARBA" id="ARBA00001946"/>
    </source>
</evidence>
<dbReference type="GO" id="GO:0046872">
    <property type="term" value="F:metal ion binding"/>
    <property type="evidence" value="ECO:0007669"/>
    <property type="project" value="UniProtKB-KW"/>
</dbReference>
<comment type="subcellular location">
    <subcellularLocation>
        <location evidence="6">Cytoplasm</location>
    </subcellularLocation>
</comment>
<evidence type="ECO:0000259" key="7">
    <source>
        <dbReference type="Pfam" id="PF00365"/>
    </source>
</evidence>
<evidence type="ECO:0000256" key="2">
    <source>
        <dbReference type="ARBA" id="ARBA00022679"/>
    </source>
</evidence>
<dbReference type="EMBL" id="DXEQ01000192">
    <property type="protein sequence ID" value="HIX72667.1"/>
    <property type="molecule type" value="Genomic_DNA"/>
</dbReference>
<evidence type="ECO:0000256" key="5">
    <source>
        <dbReference type="ARBA" id="ARBA00022842"/>
    </source>
</evidence>
<dbReference type="NCBIfam" id="NF010675">
    <property type="entry name" value="PRK14072.1"/>
    <property type="match status" value="1"/>
</dbReference>
<comment type="caution">
    <text evidence="8">The sequence shown here is derived from an EMBL/GenBank/DDBJ whole genome shotgun (WGS) entry which is preliminary data.</text>
</comment>
<comment type="activity regulation">
    <text evidence="6">Non-allosteric.</text>
</comment>
<feature type="binding site" evidence="6">
    <location>
        <position position="246"/>
    </location>
    <ligand>
        <name>substrate</name>
    </ligand>
</feature>
<feature type="site" description="Important for catalytic activity; stabilizes the transition state when the phosphoryl donor is PPi" evidence="6">
    <location>
        <position position="140"/>
    </location>
</feature>
<dbReference type="PANTHER" id="PTHR45770">
    <property type="entry name" value="ATP-DEPENDENT 6-PHOSPHOFRUCTOKINASE 1"/>
    <property type="match status" value="1"/>
</dbReference>
<dbReference type="GO" id="GO:0003872">
    <property type="term" value="F:6-phosphofructokinase activity"/>
    <property type="evidence" value="ECO:0007669"/>
    <property type="project" value="UniProtKB-UniRule"/>
</dbReference>
<keyword evidence="2 6" id="KW-0808">Transferase</keyword>
<dbReference type="Proteomes" id="UP000886805">
    <property type="component" value="Unassembled WGS sequence"/>
</dbReference>
<dbReference type="PIRSF" id="PIRSF036483">
    <property type="entry name" value="PFK_XF0274"/>
    <property type="match status" value="1"/>
</dbReference>
<protein>
    <recommendedName>
        <fullName evidence="6">Pyrophosphate--fructose 6-phosphate 1-phosphotransferase</fullName>
        <ecNumber evidence="6">2.7.1.90</ecNumber>
    </recommendedName>
    <alternativeName>
        <fullName evidence="6">6-phosphofructokinase, pyrophosphate dependent</fullName>
    </alternativeName>
    <alternativeName>
        <fullName evidence="6">PPi-dependent phosphofructokinase</fullName>
        <shortName evidence="6">PPi-PFK</shortName>
    </alternativeName>
    <alternativeName>
        <fullName evidence="6">Pyrophosphate-dependent 6-phosphofructose-1-kinase</fullName>
    </alternativeName>
</protein>
<dbReference type="Pfam" id="PF00365">
    <property type="entry name" value="PFK"/>
    <property type="match status" value="1"/>
</dbReference>